<feature type="transmembrane region" description="Helical" evidence="1">
    <location>
        <begin position="6"/>
        <end position="26"/>
    </location>
</feature>
<dbReference type="OrthoDB" id="174349at2157"/>
<dbReference type="AlphaFoldDB" id="A0A1G6N3W0"/>
<accession>A0A1G6N3W0</accession>
<dbReference type="EMBL" id="FMZP01000005">
    <property type="protein sequence ID" value="SDC62391.1"/>
    <property type="molecule type" value="Genomic_DNA"/>
</dbReference>
<keyword evidence="1" id="KW-1133">Transmembrane helix</keyword>
<dbReference type="EMBL" id="FOIC01000013">
    <property type="protein sequence ID" value="SET82456.1"/>
    <property type="molecule type" value="Genomic_DNA"/>
</dbReference>
<sequence>MDQSGFVKLSLIGFALVIVSFVIRGLSRIVLEVEVADLIQAPLAIVGFGLLVYLFVRATLDFVGLWPIERGET</sequence>
<dbReference type="Proteomes" id="UP000199320">
    <property type="component" value="Unassembled WGS sequence"/>
</dbReference>
<organism evidence="2 5">
    <name type="scientific">Natrinema hispanicum</name>
    <dbReference type="NCBI Taxonomy" id="392421"/>
    <lineage>
        <taxon>Archaea</taxon>
        <taxon>Methanobacteriati</taxon>
        <taxon>Methanobacteriota</taxon>
        <taxon>Stenosarchaea group</taxon>
        <taxon>Halobacteria</taxon>
        <taxon>Halobacteriales</taxon>
        <taxon>Natrialbaceae</taxon>
        <taxon>Natrinema</taxon>
    </lineage>
</organism>
<gene>
    <name evidence="3" type="ORF">SAMN04488694_11397</name>
    <name evidence="2" type="ORF">SAMN05192552_1005205</name>
</gene>
<protein>
    <submittedName>
        <fullName evidence="2">Uncharacterized protein</fullName>
    </submittedName>
</protein>
<keyword evidence="4" id="KW-1185">Reference proteome</keyword>
<evidence type="ECO:0000313" key="3">
    <source>
        <dbReference type="EMBL" id="SET82456.1"/>
    </source>
</evidence>
<keyword evidence="1" id="KW-0472">Membrane</keyword>
<proteinExistence type="predicted"/>
<reference evidence="3" key="2">
    <citation type="submission" date="2016-10" db="EMBL/GenBank/DDBJ databases">
        <authorList>
            <person name="de Groot N.N."/>
        </authorList>
    </citation>
    <scope>NUCLEOTIDE SEQUENCE [LARGE SCALE GENOMIC DNA]</scope>
    <source>
        <strain evidence="3">CDM_6</strain>
    </source>
</reference>
<reference evidence="4 5" key="1">
    <citation type="submission" date="2016-10" db="EMBL/GenBank/DDBJ databases">
        <authorList>
            <person name="Varghese N."/>
            <person name="Submissions S."/>
        </authorList>
    </citation>
    <scope>NUCLEOTIDE SEQUENCE [LARGE SCALE GENOMIC DNA]</scope>
    <source>
        <strain evidence="2 5">CDM_1</strain>
        <strain evidence="4">CDM_6</strain>
    </source>
</reference>
<dbReference type="RefSeq" id="WP_092933748.1">
    <property type="nucleotide sequence ID" value="NZ_FMZP01000005.1"/>
</dbReference>
<evidence type="ECO:0000313" key="4">
    <source>
        <dbReference type="Proteomes" id="UP000199320"/>
    </source>
</evidence>
<evidence type="ECO:0000313" key="2">
    <source>
        <dbReference type="EMBL" id="SDC62391.1"/>
    </source>
</evidence>
<keyword evidence="1" id="KW-0812">Transmembrane</keyword>
<dbReference type="Proteomes" id="UP000324021">
    <property type="component" value="Unassembled WGS sequence"/>
</dbReference>
<feature type="transmembrane region" description="Helical" evidence="1">
    <location>
        <begin position="38"/>
        <end position="56"/>
    </location>
</feature>
<evidence type="ECO:0000256" key="1">
    <source>
        <dbReference type="SAM" id="Phobius"/>
    </source>
</evidence>
<evidence type="ECO:0000313" key="5">
    <source>
        <dbReference type="Proteomes" id="UP000324021"/>
    </source>
</evidence>
<name>A0A1G6N3W0_9EURY</name>
<dbReference type="STRING" id="392421.SAMN04488694_11397"/>